<gene>
    <name evidence="1" type="ORF">mRhiFer1_015353</name>
</gene>
<proteinExistence type="predicted"/>
<dbReference type="AlphaFoldDB" id="A0A7J8AW95"/>
<protein>
    <submittedName>
        <fullName evidence="1">Solute carrier family 10 member 3</fullName>
    </submittedName>
</protein>
<comment type="caution">
    <text evidence="1">The sequence shown here is derived from an EMBL/GenBank/DDBJ whole genome shotgun (WGS) entry which is preliminary data.</text>
</comment>
<evidence type="ECO:0000313" key="2">
    <source>
        <dbReference type="Proteomes" id="UP000585614"/>
    </source>
</evidence>
<sequence>MVPHPHPMSAEAGDLAASCPALCGKGPPWSLAGLGSKVASMNKVPSAVRGGPAVSQMARLLDELLINWYPQWNGVHSRWDTRLDQSLQGRALPSRKAKQGQALPMDPSQDILKAPVGLLS</sequence>
<organism evidence="1 2">
    <name type="scientific">Rhinolophus ferrumequinum</name>
    <name type="common">Greater horseshoe bat</name>
    <dbReference type="NCBI Taxonomy" id="59479"/>
    <lineage>
        <taxon>Eukaryota</taxon>
        <taxon>Metazoa</taxon>
        <taxon>Chordata</taxon>
        <taxon>Craniata</taxon>
        <taxon>Vertebrata</taxon>
        <taxon>Euteleostomi</taxon>
        <taxon>Mammalia</taxon>
        <taxon>Eutheria</taxon>
        <taxon>Laurasiatheria</taxon>
        <taxon>Chiroptera</taxon>
        <taxon>Yinpterochiroptera</taxon>
        <taxon>Rhinolophoidea</taxon>
        <taxon>Rhinolophidae</taxon>
        <taxon>Rhinolophinae</taxon>
        <taxon>Rhinolophus</taxon>
    </lineage>
</organism>
<dbReference type="Proteomes" id="UP000585614">
    <property type="component" value="Unassembled WGS sequence"/>
</dbReference>
<accession>A0A7J8AW95</accession>
<reference evidence="1 2" key="1">
    <citation type="journal article" date="2020" name="Nature">
        <title>Six reference-quality genomes reveal evolution of bat adaptations.</title>
        <authorList>
            <person name="Jebb D."/>
            <person name="Huang Z."/>
            <person name="Pippel M."/>
            <person name="Hughes G.M."/>
            <person name="Lavrichenko K."/>
            <person name="Devanna P."/>
            <person name="Winkler S."/>
            <person name="Jermiin L.S."/>
            <person name="Skirmuntt E.C."/>
            <person name="Katzourakis A."/>
            <person name="Burkitt-Gray L."/>
            <person name="Ray D.A."/>
            <person name="Sullivan K.A.M."/>
            <person name="Roscito J.G."/>
            <person name="Kirilenko B.M."/>
            <person name="Davalos L.M."/>
            <person name="Corthals A.P."/>
            <person name="Power M.L."/>
            <person name="Jones G."/>
            <person name="Ransome R.D."/>
            <person name="Dechmann D.K.N."/>
            <person name="Locatelli A.G."/>
            <person name="Puechmaille S.J."/>
            <person name="Fedrigo O."/>
            <person name="Jarvis E.D."/>
            <person name="Hiller M."/>
            <person name="Vernes S.C."/>
            <person name="Myers E.W."/>
            <person name="Teeling E.C."/>
        </authorList>
    </citation>
    <scope>NUCLEOTIDE SEQUENCE [LARGE SCALE GENOMIC DNA]</scope>
    <source>
        <strain evidence="1">MRhiFer1</strain>
        <tissue evidence="1">Lung</tissue>
    </source>
</reference>
<name>A0A7J8AW95_RHIFE</name>
<dbReference type="EMBL" id="JACAGC010000001">
    <property type="protein sequence ID" value="KAF6390813.1"/>
    <property type="molecule type" value="Genomic_DNA"/>
</dbReference>
<evidence type="ECO:0000313" key="1">
    <source>
        <dbReference type="EMBL" id="KAF6390813.1"/>
    </source>
</evidence>